<gene>
    <name evidence="1" type="ORF">BPT24_257</name>
</gene>
<keyword evidence="2" id="KW-1185">Reference proteome</keyword>
<evidence type="ECO:0000313" key="1">
    <source>
        <dbReference type="EMBL" id="BAV39376.1"/>
    </source>
</evidence>
<dbReference type="EMBL" id="LC168164">
    <property type="protein sequence ID" value="BAV39376.1"/>
    <property type="molecule type" value="Genomic_DNA"/>
</dbReference>
<accession>A0A1B4XX33</accession>
<name>A0A1B4XX33_9CAUD</name>
<sequence>MNFKKLDLGLFSGCISPYLGKPIKQAISIDYIDGSFWLTYIEDDYEIQHSTTIDILNTECDSLTFSNSRLLGSYTYQGVVYAVFERIY</sequence>
<reference evidence="1 2" key="1">
    <citation type="submission" date="2016-07" db="EMBL/GenBank/DDBJ databases">
        <title>Characterization of three bacteriophages infecting bacteria isolated from shrimp culture pond water.</title>
        <authorList>
            <person name="Khoa H.V."/>
        </authorList>
    </citation>
    <scope>NUCLEOTIDE SEQUENCE [LARGE SCALE GENOMIC DNA]</scope>
</reference>
<dbReference type="Proteomes" id="UP000224877">
    <property type="component" value="Segment"/>
</dbReference>
<evidence type="ECO:0000313" key="2">
    <source>
        <dbReference type="Proteomes" id="UP000224877"/>
    </source>
</evidence>
<proteinExistence type="predicted"/>
<organism evidence="1 2">
    <name type="scientific">Tenacibaculum phage pT24</name>
    <dbReference type="NCBI Taxonomy" id="1880590"/>
    <lineage>
        <taxon>Viruses</taxon>
        <taxon>Duplodnaviria</taxon>
        <taxon>Heunggongvirae</taxon>
        <taxon>Uroviricota</taxon>
        <taxon>Caudoviricetes</taxon>
        <taxon>Kungbxnavirus</taxon>
        <taxon>Kungbxnavirus pT24</taxon>
    </lineage>
</organism>
<protein>
    <submittedName>
        <fullName evidence="1">Uncharacterized protein</fullName>
    </submittedName>
</protein>